<sequence>MLFLYQLLKSVADKGDVIYIKSLDRLGRNKRQIKEELEYFRNKGVRIKILDLPHGHQVRYENNELNQLV</sequence>
<dbReference type="Proteomes" id="UP001623660">
    <property type="component" value="Unassembled WGS sequence"/>
</dbReference>
<gene>
    <name evidence="2" type="ORF">ACJDU8_05645</name>
</gene>
<accession>A0ABW8SJR1</accession>
<organism evidence="2 3">
    <name type="scientific">Candidatus Clostridium eludens</name>
    <dbReference type="NCBI Taxonomy" id="3381663"/>
    <lineage>
        <taxon>Bacteria</taxon>
        <taxon>Bacillati</taxon>
        <taxon>Bacillota</taxon>
        <taxon>Clostridia</taxon>
        <taxon>Eubacteriales</taxon>
        <taxon>Clostridiaceae</taxon>
        <taxon>Clostridium</taxon>
    </lineage>
</organism>
<dbReference type="InterPro" id="IPR036162">
    <property type="entry name" value="Resolvase-like_N_sf"/>
</dbReference>
<proteinExistence type="predicted"/>
<dbReference type="RefSeq" id="WP_406791286.1">
    <property type="nucleotide sequence ID" value="NZ_JBJHZX010000006.1"/>
</dbReference>
<protein>
    <submittedName>
        <fullName evidence="2">Recombinase family protein</fullName>
    </submittedName>
</protein>
<evidence type="ECO:0000313" key="2">
    <source>
        <dbReference type="EMBL" id="MFL0195060.1"/>
    </source>
</evidence>
<comment type="caution">
    <text evidence="2">The sequence shown here is derived from an EMBL/GenBank/DDBJ whole genome shotgun (WGS) entry which is preliminary data.</text>
</comment>
<reference evidence="2 3" key="1">
    <citation type="submission" date="2024-11" db="EMBL/GenBank/DDBJ databases">
        <authorList>
            <person name="Heng Y.C."/>
            <person name="Lim A.C.H."/>
            <person name="Lee J.K.Y."/>
            <person name="Kittelmann S."/>
        </authorList>
    </citation>
    <scope>NUCLEOTIDE SEQUENCE [LARGE SCALE GENOMIC DNA]</scope>
    <source>
        <strain evidence="2 3">WILCCON 0269</strain>
    </source>
</reference>
<evidence type="ECO:0000259" key="1">
    <source>
        <dbReference type="PROSITE" id="PS51736"/>
    </source>
</evidence>
<dbReference type="InterPro" id="IPR006119">
    <property type="entry name" value="Resolv_N"/>
</dbReference>
<dbReference type="EMBL" id="JBJHZX010000006">
    <property type="protein sequence ID" value="MFL0195060.1"/>
    <property type="molecule type" value="Genomic_DNA"/>
</dbReference>
<feature type="domain" description="Resolvase/invertase-type recombinase catalytic" evidence="1">
    <location>
        <begin position="1"/>
        <end position="69"/>
    </location>
</feature>
<dbReference type="PROSITE" id="PS51736">
    <property type="entry name" value="RECOMBINASES_3"/>
    <property type="match status" value="1"/>
</dbReference>
<dbReference type="SUPFAM" id="SSF53041">
    <property type="entry name" value="Resolvase-like"/>
    <property type="match status" value="1"/>
</dbReference>
<name>A0ABW8SJR1_9CLOT</name>
<keyword evidence="3" id="KW-1185">Reference proteome</keyword>
<dbReference type="Gene3D" id="3.40.50.1390">
    <property type="entry name" value="Resolvase, N-terminal catalytic domain"/>
    <property type="match status" value="1"/>
</dbReference>
<dbReference type="Pfam" id="PF00239">
    <property type="entry name" value="Resolvase"/>
    <property type="match status" value="1"/>
</dbReference>
<evidence type="ECO:0000313" key="3">
    <source>
        <dbReference type="Proteomes" id="UP001623660"/>
    </source>
</evidence>